<dbReference type="AlphaFoldDB" id="A0A6J4PUY1"/>
<dbReference type="InterPro" id="IPR015590">
    <property type="entry name" value="Aldehyde_DH_dom"/>
</dbReference>
<dbReference type="PROSITE" id="PS00687">
    <property type="entry name" value="ALDEHYDE_DEHYDR_GLU"/>
    <property type="match status" value="1"/>
</dbReference>
<dbReference type="SUPFAM" id="SSF53720">
    <property type="entry name" value="ALDH-like"/>
    <property type="match status" value="1"/>
</dbReference>
<protein>
    <recommendedName>
        <fullName evidence="2">L-glutamate gamma-semialdehyde dehydrogenase</fullName>
        <ecNumber evidence="2">1.2.1.88</ecNumber>
    </recommendedName>
</protein>
<evidence type="ECO:0000256" key="1">
    <source>
        <dbReference type="ARBA" id="ARBA00004786"/>
    </source>
</evidence>
<evidence type="ECO:0000256" key="2">
    <source>
        <dbReference type="ARBA" id="ARBA00012884"/>
    </source>
</evidence>
<dbReference type="Gene3D" id="3.40.309.10">
    <property type="entry name" value="Aldehyde Dehydrogenase, Chain A, domain 2"/>
    <property type="match status" value="1"/>
</dbReference>
<feature type="non-terminal residue" evidence="9">
    <location>
        <position position="1"/>
    </location>
</feature>
<dbReference type="Gene3D" id="3.40.605.10">
    <property type="entry name" value="Aldehyde Dehydrogenase, Chain A, domain 1"/>
    <property type="match status" value="1"/>
</dbReference>
<comment type="catalytic activity">
    <reaction evidence="5">
        <text>L-glutamate 5-semialdehyde + NAD(+) + H2O = L-glutamate + NADH + 2 H(+)</text>
        <dbReference type="Rhea" id="RHEA:30235"/>
        <dbReference type="ChEBI" id="CHEBI:15377"/>
        <dbReference type="ChEBI" id="CHEBI:15378"/>
        <dbReference type="ChEBI" id="CHEBI:29985"/>
        <dbReference type="ChEBI" id="CHEBI:57540"/>
        <dbReference type="ChEBI" id="CHEBI:57945"/>
        <dbReference type="ChEBI" id="CHEBI:58066"/>
        <dbReference type="EC" id="1.2.1.88"/>
    </reaction>
</comment>
<evidence type="ECO:0000256" key="6">
    <source>
        <dbReference type="PROSITE-ProRule" id="PRU10007"/>
    </source>
</evidence>
<evidence type="ECO:0000256" key="3">
    <source>
        <dbReference type="ARBA" id="ARBA00023002"/>
    </source>
</evidence>
<comment type="pathway">
    <text evidence="1">Amino-acid degradation; L-proline degradation into L-glutamate; L-glutamate from L-proline: step 2/2.</text>
</comment>
<evidence type="ECO:0000256" key="4">
    <source>
        <dbReference type="ARBA" id="ARBA00023027"/>
    </source>
</evidence>
<dbReference type="PROSITE" id="PS00070">
    <property type="entry name" value="ALDEHYDE_DEHYDR_CYS"/>
    <property type="match status" value="1"/>
</dbReference>
<dbReference type="EC" id="1.2.1.88" evidence="2"/>
<dbReference type="PANTHER" id="PTHR42862">
    <property type="entry name" value="DELTA-1-PYRROLINE-5-CARBOXYLATE DEHYDROGENASE 1, ISOFORM A-RELATED"/>
    <property type="match status" value="1"/>
</dbReference>
<proteinExistence type="inferred from homology"/>
<dbReference type="InterPro" id="IPR016163">
    <property type="entry name" value="Ald_DH_C"/>
</dbReference>
<gene>
    <name evidence="9" type="ORF">AVDCRST_MAG35-1943</name>
</gene>
<dbReference type="InterPro" id="IPR016162">
    <property type="entry name" value="Ald_DH_N"/>
</dbReference>
<accession>A0A6J4PUY1</accession>
<evidence type="ECO:0000259" key="8">
    <source>
        <dbReference type="Pfam" id="PF00171"/>
    </source>
</evidence>
<comment type="similarity">
    <text evidence="7">Belongs to the aldehyde dehydrogenase family.</text>
</comment>
<dbReference type="Pfam" id="PF00171">
    <property type="entry name" value="Aldedh"/>
    <property type="match status" value="1"/>
</dbReference>
<dbReference type="InterPro" id="IPR029510">
    <property type="entry name" value="Ald_DH_CS_GLU"/>
</dbReference>
<dbReference type="GO" id="GO:0003842">
    <property type="term" value="F:L-glutamate gamma-semialdehyde dehydrogenase activity"/>
    <property type="evidence" value="ECO:0007669"/>
    <property type="project" value="UniProtKB-EC"/>
</dbReference>
<keyword evidence="3 7" id="KW-0560">Oxidoreductase</keyword>
<keyword evidence="4" id="KW-0520">NAD</keyword>
<dbReference type="InterPro" id="IPR016160">
    <property type="entry name" value="Ald_DH_CS_CYS"/>
</dbReference>
<feature type="domain" description="Aldehyde dehydrogenase" evidence="8">
    <location>
        <begin position="2"/>
        <end position="399"/>
    </location>
</feature>
<sequence>AERARVLRAAGAALEAARGDLLTVMAHEGGKTVAQADPEISEAVDFATYYADRALELDAVPGARFTPARVVVVTPPWNFPVAIPLGGALAALAAGSAAVLKPAGPTRACAEVGVAALHAAGVPADVLQLVHAPDDEVGQRLVTHPAVDAVVLTGSTETAALFRSWRPDLHLVAETSGKNALVVTPSADPDLAVADALRSAFGHAGQKCSAASLLIAVGSVGRAGDQGRFTRQLVDAVRSLRVGWGTDPGAVMGPLVEPPSEKLLRALTTLEPGERWLVEPRRLDDSGRLWSPGLRDGVAPGSWFHTTEVFGPVLGLMRARDLDQAIAWQNATGYGLTGGLHSLDDAEVEHWLEHVEVGNAYVNRATTGAVVQRQPFGGWKGSAVGPGAKAGGPHYVAQFGTWADGDPAALPTALPAAEAAAVLSALARPLD</sequence>
<feature type="non-terminal residue" evidence="9">
    <location>
        <position position="431"/>
    </location>
</feature>
<dbReference type="GO" id="GO:0010133">
    <property type="term" value="P:L-proline catabolic process to L-glutamate"/>
    <property type="evidence" value="ECO:0007669"/>
    <property type="project" value="TreeGrafter"/>
</dbReference>
<reference evidence="9" key="1">
    <citation type="submission" date="2020-02" db="EMBL/GenBank/DDBJ databases">
        <authorList>
            <person name="Meier V. D."/>
        </authorList>
    </citation>
    <scope>NUCLEOTIDE SEQUENCE</scope>
    <source>
        <strain evidence="9">AVDCRST_MAG35</strain>
    </source>
</reference>
<organism evidence="9">
    <name type="scientific">uncultured Quadrisphaera sp</name>
    <dbReference type="NCBI Taxonomy" id="904978"/>
    <lineage>
        <taxon>Bacteria</taxon>
        <taxon>Bacillati</taxon>
        <taxon>Actinomycetota</taxon>
        <taxon>Actinomycetes</taxon>
        <taxon>Kineosporiales</taxon>
        <taxon>Kineosporiaceae</taxon>
        <taxon>Quadrisphaera</taxon>
        <taxon>environmental samples</taxon>
    </lineage>
</organism>
<dbReference type="PANTHER" id="PTHR42862:SF1">
    <property type="entry name" value="DELTA-1-PYRROLINE-5-CARBOXYLATE DEHYDROGENASE 2, ISOFORM A-RELATED"/>
    <property type="match status" value="1"/>
</dbReference>
<name>A0A6J4PUY1_9ACTN</name>
<evidence type="ECO:0000256" key="5">
    <source>
        <dbReference type="ARBA" id="ARBA00048142"/>
    </source>
</evidence>
<dbReference type="InterPro" id="IPR016161">
    <property type="entry name" value="Ald_DH/histidinol_DH"/>
</dbReference>
<dbReference type="GO" id="GO:0009898">
    <property type="term" value="C:cytoplasmic side of plasma membrane"/>
    <property type="evidence" value="ECO:0007669"/>
    <property type="project" value="TreeGrafter"/>
</dbReference>
<evidence type="ECO:0000256" key="7">
    <source>
        <dbReference type="RuleBase" id="RU003345"/>
    </source>
</evidence>
<evidence type="ECO:0000313" key="9">
    <source>
        <dbReference type="EMBL" id="CAA9420315.1"/>
    </source>
</evidence>
<dbReference type="InterPro" id="IPR050485">
    <property type="entry name" value="Proline_metab_enzyme"/>
</dbReference>
<feature type="active site" evidence="6">
    <location>
        <position position="174"/>
    </location>
</feature>
<dbReference type="EMBL" id="CADCUY010000407">
    <property type="protein sequence ID" value="CAA9420315.1"/>
    <property type="molecule type" value="Genomic_DNA"/>
</dbReference>